<evidence type="ECO:0000313" key="2">
    <source>
        <dbReference type="EMBL" id="MBB3944641.1"/>
    </source>
</evidence>
<gene>
    <name evidence="2" type="ORF">GGQ73_000566</name>
</gene>
<feature type="signal peptide" evidence="1">
    <location>
        <begin position="1"/>
        <end position="26"/>
    </location>
</feature>
<sequence>MKLASLTLLIVTTIFSVGHGPFAAQAQDFELYIGEGRDRAYRPDRDYREGGNRDYRPERDYREERYDRGCSPREAIRNALRRGMTDPQIIEADSRRIVIEGYGRRNEYTRLRLANREGCPRIG</sequence>
<reference evidence="2 3" key="1">
    <citation type="submission" date="2020-08" db="EMBL/GenBank/DDBJ databases">
        <title>Genomic Encyclopedia of Type Strains, Phase IV (KMG-IV): sequencing the most valuable type-strain genomes for metagenomic binning, comparative biology and taxonomic classification.</title>
        <authorList>
            <person name="Goeker M."/>
        </authorList>
    </citation>
    <scope>NUCLEOTIDE SEQUENCE [LARGE SCALE GENOMIC DNA]</scope>
    <source>
        <strain evidence="2 3">DSM 26438</strain>
    </source>
</reference>
<feature type="chain" id="PRO_5030848984" description="Antifreeze protein" evidence="1">
    <location>
        <begin position="27"/>
        <end position="123"/>
    </location>
</feature>
<dbReference type="EMBL" id="JACIDV010000002">
    <property type="protein sequence ID" value="MBB3944641.1"/>
    <property type="molecule type" value="Genomic_DNA"/>
</dbReference>
<dbReference type="RefSeq" id="WP_183893817.1">
    <property type="nucleotide sequence ID" value="NZ_JACIDV010000002.1"/>
</dbReference>
<protein>
    <recommendedName>
        <fullName evidence="4">Antifreeze protein</fullName>
    </recommendedName>
</protein>
<dbReference type="AlphaFoldDB" id="A0A7W6CCC3"/>
<dbReference type="Proteomes" id="UP000565286">
    <property type="component" value="Unassembled WGS sequence"/>
</dbReference>
<proteinExistence type="predicted"/>
<accession>A0A7W6CCC3</accession>
<keyword evidence="3" id="KW-1185">Reference proteome</keyword>
<comment type="caution">
    <text evidence="2">The sequence shown here is derived from an EMBL/GenBank/DDBJ whole genome shotgun (WGS) entry which is preliminary data.</text>
</comment>
<keyword evidence="1" id="KW-0732">Signal</keyword>
<name>A0A7W6CCC3_9HYPH</name>
<evidence type="ECO:0008006" key="4">
    <source>
        <dbReference type="Google" id="ProtNLM"/>
    </source>
</evidence>
<evidence type="ECO:0000256" key="1">
    <source>
        <dbReference type="SAM" id="SignalP"/>
    </source>
</evidence>
<evidence type="ECO:0000313" key="3">
    <source>
        <dbReference type="Proteomes" id="UP000565286"/>
    </source>
</evidence>
<organism evidence="2 3">
    <name type="scientific">Rhizobium skierniewicense</name>
    <dbReference type="NCBI Taxonomy" id="984260"/>
    <lineage>
        <taxon>Bacteria</taxon>
        <taxon>Pseudomonadati</taxon>
        <taxon>Pseudomonadota</taxon>
        <taxon>Alphaproteobacteria</taxon>
        <taxon>Hyphomicrobiales</taxon>
        <taxon>Rhizobiaceae</taxon>
        <taxon>Rhizobium/Agrobacterium group</taxon>
        <taxon>Rhizobium</taxon>
    </lineage>
</organism>